<dbReference type="InterPro" id="IPR036928">
    <property type="entry name" value="AS_sf"/>
</dbReference>
<sequence>MNLHELGTVEIVSGLRARSFSVVELVQALLARISDLDHLQAWVHVDSEAVIAQAHQKQAELDAGSSAPLIGVPTGVKDIFYTAGVATTACSKVYADFVPKYDATSVARLQEAGGIMLGKTVTTEFAYRDPSPTRNPWNIDHTPGGSSSGSAAAVAAMMCPTAFGTQTRGSVLRPASYNGIVGLKPTFGRVSRFGVVPLSWSFDHVGWMARSVEDVALMLQVMAGPDTNDPTTVYDDVPDYSVGIKNPSPPHVAVLQDYFFENADDDVRAHTQEVIERLSREGARVEHIELPESFERAMADQLIILTVEAANFHEPLLKEKADLYGPNIRELVETGLGIDAVTYSRALESRVQFIADAERLSKKAQVLLTPSTPTPAPGDLSVTGSAMFQGPWTSTGLPTVTVPSGLSQSDLPLGIQLIAARLEEPRLLSAARWCEQVLGKMPAPPL</sequence>
<evidence type="ECO:0000259" key="1">
    <source>
        <dbReference type="Pfam" id="PF01425"/>
    </source>
</evidence>
<reference evidence="2" key="1">
    <citation type="submission" date="2015-10" db="EMBL/GenBank/DDBJ databases">
        <authorList>
            <person name="Gilbert D.G."/>
        </authorList>
    </citation>
    <scope>NUCLEOTIDE SEQUENCE</scope>
</reference>
<protein>
    <submittedName>
        <fullName evidence="2">Aspartyl-tRNA(Asn) amidotransferase subunit A @ Glutamyl-tRNA(Gln) amidotransferase subunit A</fullName>
        <ecNumber evidence="2">6.3.5.6</ecNumber>
        <ecNumber evidence="2">6.3.5.7</ecNumber>
    </submittedName>
</protein>
<accession>A0A161K6P5</accession>
<dbReference type="EC" id="6.3.5.7" evidence="2"/>
<dbReference type="InterPro" id="IPR023631">
    <property type="entry name" value="Amidase_dom"/>
</dbReference>
<dbReference type="PANTHER" id="PTHR11895">
    <property type="entry name" value="TRANSAMIDASE"/>
    <property type="match status" value="1"/>
</dbReference>
<dbReference type="EMBL" id="CZRL01000106">
    <property type="protein sequence ID" value="CUS54926.1"/>
    <property type="molecule type" value="Genomic_DNA"/>
</dbReference>
<dbReference type="Gene3D" id="3.90.1300.10">
    <property type="entry name" value="Amidase signature (AS) domain"/>
    <property type="match status" value="1"/>
</dbReference>
<organism evidence="2">
    <name type="scientific">hydrothermal vent metagenome</name>
    <dbReference type="NCBI Taxonomy" id="652676"/>
    <lineage>
        <taxon>unclassified sequences</taxon>
        <taxon>metagenomes</taxon>
        <taxon>ecological metagenomes</taxon>
    </lineage>
</organism>
<dbReference type="EC" id="6.3.5.6" evidence="2"/>
<proteinExistence type="predicted"/>
<dbReference type="GO" id="GO:0016740">
    <property type="term" value="F:transferase activity"/>
    <property type="evidence" value="ECO:0007669"/>
    <property type="project" value="UniProtKB-KW"/>
</dbReference>
<dbReference type="Pfam" id="PF01425">
    <property type="entry name" value="Amidase"/>
    <property type="match status" value="1"/>
</dbReference>
<name>A0A161K6P5_9ZZZZ</name>
<dbReference type="PANTHER" id="PTHR11895:SF176">
    <property type="entry name" value="AMIDASE AMID-RELATED"/>
    <property type="match status" value="1"/>
</dbReference>
<feature type="domain" description="Amidase" evidence="1">
    <location>
        <begin position="24"/>
        <end position="428"/>
    </location>
</feature>
<dbReference type="GO" id="GO:0050567">
    <property type="term" value="F:glutaminyl-tRNA synthase (glutamine-hydrolyzing) activity"/>
    <property type="evidence" value="ECO:0007669"/>
    <property type="project" value="UniProtKB-EC"/>
</dbReference>
<keyword evidence="2" id="KW-0808">Transferase</keyword>
<dbReference type="InterPro" id="IPR000120">
    <property type="entry name" value="Amidase"/>
</dbReference>
<evidence type="ECO:0000313" key="2">
    <source>
        <dbReference type="EMBL" id="CUS54926.1"/>
    </source>
</evidence>
<gene>
    <name evidence="2" type="ORF">MGWOODY_XGa1916</name>
</gene>
<keyword evidence="2" id="KW-0436">Ligase</keyword>
<dbReference type="GO" id="GO:0050566">
    <property type="term" value="F:asparaginyl-tRNA synthase (glutamine-hydrolyzing) activity"/>
    <property type="evidence" value="ECO:0007669"/>
    <property type="project" value="UniProtKB-EC"/>
</dbReference>
<dbReference type="AlphaFoldDB" id="A0A161K6P5"/>
<dbReference type="SUPFAM" id="SSF75304">
    <property type="entry name" value="Amidase signature (AS) enzymes"/>
    <property type="match status" value="1"/>
</dbReference>